<dbReference type="Pfam" id="PF12807">
    <property type="entry name" value="eIF3_p135"/>
    <property type="match status" value="1"/>
</dbReference>
<evidence type="ECO:0000256" key="9">
    <source>
        <dbReference type="SAM" id="MobiDB-lite"/>
    </source>
</evidence>
<feature type="domain" description="Clu" evidence="10">
    <location>
        <begin position="292"/>
        <end position="565"/>
    </location>
</feature>
<evidence type="ECO:0000256" key="6">
    <source>
        <dbReference type="ARBA" id="ARBA00023242"/>
    </source>
</evidence>
<evidence type="ECO:0000313" key="11">
    <source>
        <dbReference type="EMBL" id="KMZ72844.1"/>
    </source>
</evidence>
<dbReference type="SUPFAM" id="SSF103107">
    <property type="entry name" value="Hypothetical protein c14orf129, hspc210"/>
    <property type="match status" value="1"/>
</dbReference>
<name>A0A0K9PV63_ZOSMR</name>
<evidence type="ECO:0000256" key="2">
    <source>
        <dbReference type="ARBA" id="ARBA00004514"/>
    </source>
</evidence>
<dbReference type="STRING" id="29655.A0A0K9PV63"/>
<dbReference type="Pfam" id="PF13424">
    <property type="entry name" value="TPR_12"/>
    <property type="match status" value="2"/>
</dbReference>
<dbReference type="SUPFAM" id="SSF48452">
    <property type="entry name" value="TPR-like"/>
    <property type="match status" value="2"/>
</dbReference>
<dbReference type="InterPro" id="IPR033646">
    <property type="entry name" value="CLU-central"/>
</dbReference>
<dbReference type="CDD" id="cd15466">
    <property type="entry name" value="CLU-central"/>
    <property type="match status" value="1"/>
</dbReference>
<dbReference type="OrthoDB" id="1414216at2759"/>
<keyword evidence="8" id="KW-0175">Coiled coil</keyword>
<evidence type="ECO:0000256" key="1">
    <source>
        <dbReference type="ARBA" id="ARBA00004123"/>
    </source>
</evidence>
<proteinExistence type="predicted"/>
<feature type="compositionally biased region" description="Polar residues" evidence="9">
    <location>
        <begin position="1429"/>
        <end position="1438"/>
    </location>
</feature>
<feature type="compositionally biased region" description="Pro residues" evidence="9">
    <location>
        <begin position="127"/>
        <end position="137"/>
    </location>
</feature>
<dbReference type="GO" id="GO:0003743">
    <property type="term" value="F:translation initiation factor activity"/>
    <property type="evidence" value="ECO:0007669"/>
    <property type="project" value="UniProtKB-KW"/>
</dbReference>
<feature type="repeat" description="TPR" evidence="7">
    <location>
        <begin position="888"/>
        <end position="921"/>
    </location>
</feature>
<evidence type="ECO:0000313" key="12">
    <source>
        <dbReference type="Proteomes" id="UP000036987"/>
    </source>
</evidence>
<dbReference type="OMA" id="WASEFLF"/>
<sequence>MAPRTKNGRGKGEKKKKEEKILPVAVDITIHLPDETHVILKGISTDRIIDVRRLLCVNTVTCSITNYSLTHEVRGTRLKESVDVAALKPCMLTLVEEDYDEESATAHVRRVLDIVACTTCFGPSPPPPAAAPAPPLAPSASGHQKKDVSPSVDGDVEMGDAQLGCFYEFFSLSNLTPPVQFIKRTTNPVEEAMQENHLFFIQVKLCNGKMVTVQALTKGFYSVGRQRFLCHNLVDLLRQLSRVFDDAYEKLMKAFSDRNKFGNLPYGFRSNTWLVPPFAAQSPSNFPSLPAEDGAWGGHSGGWGRDGKGDMVPWANEFSALASMPHKTPEERQVRDRKVFLLHSLFIDHAILRGVESIRRVVTGDVKIIEEKEEMMTILYSEEVGDLNITVIKDTTNGSYKVDTKIDGSRTTRIVDSTNLLQRNLVKGITADENTAANDVETLGVVNLRFCGFIAVVKVKTNKDQTSSTTPPQQTYDITDQADGGAHSLNINSLRMLLHDGSLHNFNNGQKIDSVREFVEGVMKESLKNLEAEEAQRDRIFLRWELGACWVQHLQDEINSNKEKKNNKDKNNKKQVMEKTRNELRVEGLGKPLRSLKNPKKTDIIVSETAESQHEKVNATENEQVLKKLLSEEAFTKLKESETGLHNKTLPELSEMAVKYYNEVALPKLVADFGSLELSPVDGRTLTDFMHTRGLQMYSLGRVVKLSEKLTHVQSLCIHEMIVRAFKHIIRSIIAASSNMGNLALLISEALNMMLGVSEIEEEDINISLVSRWLKTFLKKRYEWELTRSDYKEVRKNSILRGLCHKVGIELSPKDYNMNSPAPFRKSDIISLVPVHKQVACSSADGRQLLESSKTALDKGKLEDAVSYGTKALAKLIAVCGPYHRMTAGAYSLLAVVLYHTGDFDQATIYQQKALDINERELGLDHPDTMKSYGDLAVFYYRLQHTELALKYVKRALYLLHLTCGQSHPNTAATYINVAMMEEGLGNVHIALRYLHKALKCNQRLLGPDHIQTAASYHAIAIALSLMEAYPLSVQHEQTTLQILRAKLGPDDLRTQDAAAWLEYFESKAVEQQEAAKNGTRKPDASIASKGHLSVSDLLDYINPNQNPKARDTVAAKRRNLAAKVKRLTISADSIPGKTSDEEKHTTEEDDNSVEFHSEQETVLVVESPTKNVQEIKIDSEKQPVLGSEVEDDGWQSVQKPRPAVELSLRQRRTNIRKFYAYHKKEIKGEAPPPDHNSGIPYSNSQLYLVKKKSVASGTGNYDHHYGKAQTSGKKYTNRKTIKSVTYRVKSSPPENIEMDSRSKDDGDRKPESVDDRQTTEVLESEKGDSIPTVGRFPSYKDAALAPPGTISKAQTIKPIEVVEKTKENDDLITESTTTGEESESFVNSAKSDAGDGGGSLVAAENQEKEERKEVESGQFLLELISHGGNKTNSDSNPTTGGDDGGSESDIQSLQIQTNIGNHSFKKLSASAVPFNPSPTMTRAPIIPGVSGVPMTGIRPGVAPWHTVSLHPGVSTAMMVSTSPRTPGIVQHPIPFVYPPPYSQPQATNMFRPNQAAWQCNMASTMWPACQPVEFSVISTDIVNPTSEKANDLTAKSGNGNIAEKNLADSVENSSSIQQVASHRRNNRMTSGGRHVFRKLGKIEGGEDAGGSFGISLRSKSRRKNTLRIPMNVLNRTYGSQPFKLIYNKVVAKGEEETHPHPIDASDESPLID</sequence>
<feature type="coiled-coil region" evidence="8">
    <location>
        <begin position="551"/>
        <end position="587"/>
    </location>
</feature>
<dbReference type="PANTHER" id="PTHR12601:SF17">
    <property type="entry name" value="PROTEIN REDUCED CHLOROPLAST COVERAGE 1"/>
    <property type="match status" value="1"/>
</dbReference>
<comment type="subcellular location">
    <subcellularLocation>
        <location evidence="2">Cytoplasm</location>
        <location evidence="2">Cytosol</location>
    </subcellularLocation>
    <subcellularLocation>
        <location evidence="1">Nucleus</location>
    </subcellularLocation>
</comment>
<dbReference type="InterPro" id="IPR011990">
    <property type="entry name" value="TPR-like_helical_dom_sf"/>
</dbReference>
<dbReference type="PROSITE" id="PS50005">
    <property type="entry name" value="TPR"/>
    <property type="match status" value="1"/>
</dbReference>
<keyword evidence="12" id="KW-1185">Reference proteome</keyword>
<dbReference type="GO" id="GO:0003729">
    <property type="term" value="F:mRNA binding"/>
    <property type="evidence" value="ECO:0007669"/>
    <property type="project" value="UniProtKB-ARBA"/>
</dbReference>
<dbReference type="PANTHER" id="PTHR12601">
    <property type="entry name" value="EUKARYOTIC TRANSLATION INITIATION FACTOR 3 SUBUNIT EIF-3"/>
    <property type="match status" value="1"/>
</dbReference>
<dbReference type="InterPro" id="IPR025697">
    <property type="entry name" value="CLU_dom"/>
</dbReference>
<evidence type="ECO:0000256" key="4">
    <source>
        <dbReference type="ARBA" id="ARBA00022737"/>
    </source>
</evidence>
<protein>
    <submittedName>
        <fullName evidence="11">Putative Eukaryotic translation initiation factor 3 subunit</fullName>
    </submittedName>
</protein>
<feature type="region of interest" description="Disordered" evidence="9">
    <location>
        <begin position="1368"/>
        <end position="1450"/>
    </location>
</feature>
<accession>A0A0K9PV63</accession>
<dbReference type="InterPro" id="IPR019734">
    <property type="entry name" value="TPR_rpt"/>
</dbReference>
<feature type="region of interest" description="Disordered" evidence="9">
    <location>
        <begin position="127"/>
        <end position="153"/>
    </location>
</feature>
<keyword evidence="4" id="KW-0677">Repeat</keyword>
<keyword evidence="11" id="KW-0648">Protein biosynthesis</keyword>
<keyword evidence="6" id="KW-0539">Nucleus</keyword>
<keyword evidence="11" id="KW-0396">Initiation factor</keyword>
<dbReference type="FunFam" id="1.25.40.10:FF:000024">
    <property type="entry name" value="Tetratricopeptide repeat (TPR)-like superfamily protein"/>
    <property type="match status" value="1"/>
</dbReference>
<evidence type="ECO:0000259" key="10">
    <source>
        <dbReference type="PROSITE" id="PS51823"/>
    </source>
</evidence>
<evidence type="ECO:0000256" key="7">
    <source>
        <dbReference type="PROSITE-ProRule" id="PRU00339"/>
    </source>
</evidence>
<dbReference type="GO" id="GO:0005829">
    <property type="term" value="C:cytosol"/>
    <property type="evidence" value="ECO:0007669"/>
    <property type="project" value="UniProtKB-SubCell"/>
</dbReference>
<dbReference type="Gene3D" id="1.25.40.10">
    <property type="entry name" value="Tetratricopeptide repeat domain"/>
    <property type="match status" value="2"/>
</dbReference>
<reference evidence="12" key="1">
    <citation type="journal article" date="2016" name="Nature">
        <title>The genome of the seagrass Zostera marina reveals angiosperm adaptation to the sea.</title>
        <authorList>
            <person name="Olsen J.L."/>
            <person name="Rouze P."/>
            <person name="Verhelst B."/>
            <person name="Lin Y.-C."/>
            <person name="Bayer T."/>
            <person name="Collen J."/>
            <person name="Dattolo E."/>
            <person name="De Paoli E."/>
            <person name="Dittami S."/>
            <person name="Maumus F."/>
            <person name="Michel G."/>
            <person name="Kersting A."/>
            <person name="Lauritano C."/>
            <person name="Lohaus R."/>
            <person name="Toepel M."/>
            <person name="Tonon T."/>
            <person name="Vanneste K."/>
            <person name="Amirebrahimi M."/>
            <person name="Brakel J."/>
            <person name="Bostroem C."/>
            <person name="Chovatia M."/>
            <person name="Grimwood J."/>
            <person name="Jenkins J.W."/>
            <person name="Jueterbock A."/>
            <person name="Mraz A."/>
            <person name="Stam W.T."/>
            <person name="Tice H."/>
            <person name="Bornberg-Bauer E."/>
            <person name="Green P.J."/>
            <person name="Pearson G.A."/>
            <person name="Procaccini G."/>
            <person name="Duarte C.M."/>
            <person name="Schmutz J."/>
            <person name="Reusch T.B.H."/>
            <person name="Van de Peer Y."/>
        </authorList>
    </citation>
    <scope>NUCLEOTIDE SEQUENCE [LARGE SCALE GENOMIC DNA]</scope>
    <source>
        <strain evidence="12">cv. Finnish</strain>
    </source>
</reference>
<organism evidence="11 12">
    <name type="scientific">Zostera marina</name>
    <name type="common">Eelgrass</name>
    <dbReference type="NCBI Taxonomy" id="29655"/>
    <lineage>
        <taxon>Eukaryota</taxon>
        <taxon>Viridiplantae</taxon>
        <taxon>Streptophyta</taxon>
        <taxon>Embryophyta</taxon>
        <taxon>Tracheophyta</taxon>
        <taxon>Spermatophyta</taxon>
        <taxon>Magnoliopsida</taxon>
        <taxon>Liliopsida</taxon>
        <taxon>Zosteraceae</taxon>
        <taxon>Zostera</taxon>
    </lineage>
</organism>
<dbReference type="GO" id="GO:0019750">
    <property type="term" value="P:chloroplast localization"/>
    <property type="evidence" value="ECO:0007669"/>
    <property type="project" value="UniProtKB-ARBA"/>
</dbReference>
<gene>
    <name evidence="11" type="ORF">ZOSMA_159G00080</name>
</gene>
<dbReference type="GO" id="GO:0005634">
    <property type="term" value="C:nucleus"/>
    <property type="evidence" value="ECO:0007669"/>
    <property type="project" value="UniProtKB-SubCell"/>
</dbReference>
<dbReference type="GO" id="GO:0005737">
    <property type="term" value="C:cytoplasm"/>
    <property type="evidence" value="ECO:0000318"/>
    <property type="project" value="GO_Central"/>
</dbReference>
<feature type="region of interest" description="Disordered" evidence="9">
    <location>
        <begin position="1258"/>
        <end position="1340"/>
    </location>
</feature>
<keyword evidence="5 7" id="KW-0802">TPR repeat</keyword>
<feature type="region of interest" description="Disordered" evidence="9">
    <location>
        <begin position="1132"/>
        <end position="1161"/>
    </location>
</feature>
<dbReference type="SMART" id="SM00028">
    <property type="entry name" value="TPR"/>
    <property type="match status" value="3"/>
</dbReference>
<dbReference type="InterPro" id="IPR023231">
    <property type="entry name" value="GSKIP_dom_sf"/>
</dbReference>
<feature type="compositionally biased region" description="Basic and acidic residues" evidence="9">
    <location>
        <begin position="1406"/>
        <end position="1416"/>
    </location>
</feature>
<keyword evidence="3" id="KW-0963">Cytoplasm</keyword>
<evidence type="ECO:0000256" key="8">
    <source>
        <dbReference type="SAM" id="Coils"/>
    </source>
</evidence>
<dbReference type="InterPro" id="IPR028275">
    <property type="entry name" value="CLU_N"/>
</dbReference>
<dbReference type="Pfam" id="PF15044">
    <property type="entry name" value="CLU_N"/>
    <property type="match status" value="1"/>
</dbReference>
<dbReference type="PROSITE" id="PS51823">
    <property type="entry name" value="CLU"/>
    <property type="match status" value="1"/>
</dbReference>
<dbReference type="InterPro" id="IPR027523">
    <property type="entry name" value="CLU_prot"/>
</dbReference>
<evidence type="ECO:0000256" key="3">
    <source>
        <dbReference type="ARBA" id="ARBA00022490"/>
    </source>
</evidence>
<dbReference type="EMBL" id="LFYR01000619">
    <property type="protein sequence ID" value="KMZ72844.1"/>
    <property type="molecule type" value="Genomic_DNA"/>
</dbReference>
<comment type="caution">
    <text evidence="11">The sequence shown here is derived from an EMBL/GenBank/DDBJ whole genome shotgun (WGS) entry which is preliminary data.</text>
</comment>
<evidence type="ECO:0000256" key="5">
    <source>
        <dbReference type="ARBA" id="ARBA00022803"/>
    </source>
</evidence>
<feature type="compositionally biased region" description="Basic and acidic residues" evidence="9">
    <location>
        <begin position="1299"/>
        <end position="1329"/>
    </location>
</feature>
<dbReference type="Proteomes" id="UP000036987">
    <property type="component" value="Unassembled WGS sequence"/>
</dbReference>